<accession>A0A328C250</accession>
<feature type="compositionally biased region" description="Low complexity" evidence="1">
    <location>
        <begin position="1"/>
        <end position="14"/>
    </location>
</feature>
<comment type="caution">
    <text evidence="2">The sequence shown here is derived from an EMBL/GenBank/DDBJ whole genome shotgun (WGS) entry which is preliminary data.</text>
</comment>
<evidence type="ECO:0000313" key="3">
    <source>
        <dbReference type="Proteomes" id="UP000249169"/>
    </source>
</evidence>
<evidence type="ECO:0000256" key="1">
    <source>
        <dbReference type="SAM" id="MobiDB-lite"/>
    </source>
</evidence>
<evidence type="ECO:0000313" key="2">
    <source>
        <dbReference type="EMBL" id="RAL20722.1"/>
    </source>
</evidence>
<reference evidence="2 3" key="1">
    <citation type="submission" date="2018-05" db="EMBL/GenBank/DDBJ databases">
        <title>Lujinxingia marina gen. nov. sp. nov., a new facultative anaerobic member of the class Deltaproteobacteria, and proposal of Lujinxingaceae fam. nov.</title>
        <authorList>
            <person name="Li C.-M."/>
        </authorList>
    </citation>
    <scope>NUCLEOTIDE SEQUENCE [LARGE SCALE GENOMIC DNA]</scope>
    <source>
        <strain evidence="2 3">B210</strain>
    </source>
</reference>
<dbReference type="AlphaFoldDB" id="A0A328C250"/>
<proteinExistence type="predicted"/>
<dbReference type="EMBL" id="QHKO01000008">
    <property type="protein sequence ID" value="RAL20722.1"/>
    <property type="molecule type" value="Genomic_DNA"/>
</dbReference>
<protein>
    <submittedName>
        <fullName evidence="2">Uncharacterized protein</fullName>
    </submittedName>
</protein>
<organism evidence="2 3">
    <name type="scientific">Lujinxingia litoralis</name>
    <dbReference type="NCBI Taxonomy" id="2211119"/>
    <lineage>
        <taxon>Bacteria</taxon>
        <taxon>Deltaproteobacteria</taxon>
        <taxon>Bradymonadales</taxon>
        <taxon>Lujinxingiaceae</taxon>
        <taxon>Lujinxingia</taxon>
    </lineage>
</organism>
<sequence>MLLAASAPAQAQPPTKSPPPSTGRLVSPSHQRFGLRVGLLGQLLFDAEPDELFRYADLGLRYKANDTYIDARIPGLTVGPDLLLMLTREGVTGAYQEPFLETLNAENEDVLQAWELAHLRVGYRFELHPPTRDPLAPARIDAAVGLYGAAELLLFEARQDVDQDLLRDLGYDDSLLIVAGAFLSAGRSYERTQFDVTLALGSAVRGEEENPDRRVLTAALDLDLLIDIGYGAGVYLRPRLHAYLTDLDPALTLSGAFTTGINITF</sequence>
<feature type="region of interest" description="Disordered" evidence="1">
    <location>
        <begin position="1"/>
        <end position="27"/>
    </location>
</feature>
<dbReference type="Proteomes" id="UP000249169">
    <property type="component" value="Unassembled WGS sequence"/>
</dbReference>
<name>A0A328C250_9DELT</name>
<gene>
    <name evidence="2" type="ORF">DL240_15505</name>
</gene>
<keyword evidence="3" id="KW-1185">Reference proteome</keyword>